<dbReference type="Proteomes" id="UP000664601">
    <property type="component" value="Unassembled WGS sequence"/>
</dbReference>
<sequence length="185" mass="21620">MAEIIKRLYISGYQGFEMGIFNQKDPRVTVIKHALKRELKNYLENGLEWVMTGGTLGCEIWAGQVALELKEEYPELKLALIFPFEEFGSKWNENNQLLLTELKTKADFVDSVSHHPYQNPVQFRNHTEFLLNHTEGSLLIYDPEFPGKTKYLLASIERFQEKNPYELQMISMDDLENSYDFEDSV</sequence>
<dbReference type="EMBL" id="JAFREM010000018">
    <property type="protein sequence ID" value="MBO1306980.1"/>
    <property type="molecule type" value="Genomic_DNA"/>
</dbReference>
<dbReference type="PIRSF" id="PIRSF021290">
    <property type="entry name" value="DUF1273"/>
    <property type="match status" value="1"/>
</dbReference>
<name>A0ABS3LBG7_9ENTE</name>
<reference evidence="2 3" key="1">
    <citation type="submission" date="2021-03" db="EMBL/GenBank/DDBJ databases">
        <title>Enterococcal diversity collection.</title>
        <authorList>
            <person name="Gilmore M.S."/>
            <person name="Schwartzman J."/>
            <person name="Van Tyne D."/>
            <person name="Martin M."/>
            <person name="Earl A.M."/>
            <person name="Manson A.L."/>
            <person name="Straub T."/>
            <person name="Salamzade R."/>
            <person name="Saavedra J."/>
            <person name="Lebreton F."/>
            <person name="Prichula J."/>
            <person name="Schaufler K."/>
            <person name="Gaca A."/>
            <person name="Sgardioli B."/>
            <person name="Wagenaar J."/>
            <person name="Strong T."/>
        </authorList>
    </citation>
    <scope>NUCLEOTIDE SEQUENCE [LARGE SCALE GENOMIC DNA]</scope>
    <source>
        <strain evidence="2 3">669A</strain>
    </source>
</reference>
<dbReference type="InterPro" id="IPR010697">
    <property type="entry name" value="YspA"/>
</dbReference>
<dbReference type="HAMAP" id="MF_01575">
    <property type="entry name" value="UPF0398"/>
    <property type="match status" value="1"/>
</dbReference>
<dbReference type="Pfam" id="PF06908">
    <property type="entry name" value="YpsA"/>
    <property type="match status" value="1"/>
</dbReference>
<evidence type="ECO:0000313" key="3">
    <source>
        <dbReference type="Proteomes" id="UP000664601"/>
    </source>
</evidence>
<protein>
    <recommendedName>
        <fullName evidence="1">UPF0398 protein JZO70_12455</fullName>
    </recommendedName>
</protein>
<dbReference type="PANTHER" id="PTHR38440">
    <property type="entry name" value="UPF0398 PROTEIN YPSA"/>
    <property type="match status" value="1"/>
</dbReference>
<comment type="caution">
    <text evidence="2">The sequence shown here is derived from an EMBL/GenBank/DDBJ whole genome shotgun (WGS) entry which is preliminary data.</text>
</comment>
<accession>A0ABS3LBG7</accession>
<dbReference type="NCBIfam" id="NF010181">
    <property type="entry name" value="PRK13660.1"/>
    <property type="match status" value="1"/>
</dbReference>
<gene>
    <name evidence="2" type="ORF">JZO70_12455</name>
</gene>
<keyword evidence="3" id="KW-1185">Reference proteome</keyword>
<dbReference type="SUPFAM" id="SSF102405">
    <property type="entry name" value="MCP/YpsA-like"/>
    <property type="match status" value="1"/>
</dbReference>
<dbReference type="Gene3D" id="3.40.50.450">
    <property type="match status" value="1"/>
</dbReference>
<proteinExistence type="inferred from homology"/>
<organism evidence="2 3">
    <name type="scientific">Candidatus Enterococcus moelleringii</name>
    <dbReference type="NCBI Taxonomy" id="2815325"/>
    <lineage>
        <taxon>Bacteria</taxon>
        <taxon>Bacillati</taxon>
        <taxon>Bacillota</taxon>
        <taxon>Bacilli</taxon>
        <taxon>Lactobacillales</taxon>
        <taxon>Enterococcaceae</taxon>
        <taxon>Enterococcus</taxon>
    </lineage>
</organism>
<dbReference type="RefSeq" id="WP_207673895.1">
    <property type="nucleotide sequence ID" value="NZ_JAFREM010000018.1"/>
</dbReference>
<dbReference type="PANTHER" id="PTHR38440:SF1">
    <property type="entry name" value="UPF0398 PROTEIN SPR0331"/>
    <property type="match status" value="1"/>
</dbReference>
<comment type="similarity">
    <text evidence="1">Belongs to the UPF0398 family.</text>
</comment>
<evidence type="ECO:0000313" key="2">
    <source>
        <dbReference type="EMBL" id="MBO1306980.1"/>
    </source>
</evidence>
<evidence type="ECO:0000256" key="1">
    <source>
        <dbReference type="HAMAP-Rule" id="MF_01575"/>
    </source>
</evidence>